<feature type="domain" description="Thioredoxin" evidence="2">
    <location>
        <begin position="345"/>
        <end position="485"/>
    </location>
</feature>
<dbReference type="GO" id="GO:0006950">
    <property type="term" value="P:response to stress"/>
    <property type="evidence" value="ECO:0007669"/>
    <property type="project" value="UniProtKB-ARBA"/>
</dbReference>
<comment type="caution">
    <text evidence="3">The sequence shown here is derived from an EMBL/GenBank/DDBJ whole genome shotgun (WGS) entry which is preliminary data.</text>
</comment>
<evidence type="ECO:0000313" key="3">
    <source>
        <dbReference type="EMBL" id="GEP97662.1"/>
    </source>
</evidence>
<sequence>MPLFNHVHAQKQDFVPVSAKEKKQLRAAVEAAPDNMEAHKAYLAAFRSGDDARSSYESLMKKYPQSASIPKALADKYGHYSPKTAGYLLQAAALQPGDVAVWKDLALDASMRGDDAKKREYITKALAADTGNVQLQYELANLMQEEDEAAWKQQMLRLAEKYPSDESTLHALHIMGLGIRNEEEKIAIWEKLYNLSFPAEIKQFAMSRLADAYIRTGRYDKAIVLSESFKTIAAERMRFPMRLKLAIELAAADIKMKDGNFAAAKAILMPMDMHGKFNLNIGTRVAIAKATALKASGEMQAAYDSLIAFQAKTPFPDVKDSLALYGKSLGKNETRVKAELRAIIARNSRPALPFEVDSYPAGKKVKLSDYKGKVLLLSFWYPGCGPCRGEMPHIEAGIKDISKDQLAYAGVNILREQDDFVLPFMKGTKYSFTPLGATEAIVKDYKIRVAPTNLLIDQDGNIAYYGFMIDADSEVMLKLMIQSLL</sequence>
<dbReference type="Pfam" id="PF00578">
    <property type="entry name" value="AhpC-TSA"/>
    <property type="match status" value="1"/>
</dbReference>
<dbReference type="PANTHER" id="PTHR42852">
    <property type="entry name" value="THIOL:DISULFIDE INTERCHANGE PROTEIN DSBE"/>
    <property type="match status" value="1"/>
</dbReference>
<dbReference type="CDD" id="cd02966">
    <property type="entry name" value="TlpA_like_family"/>
    <property type="match status" value="1"/>
</dbReference>
<dbReference type="AlphaFoldDB" id="A0A512RPP1"/>
<dbReference type="Proteomes" id="UP000321436">
    <property type="component" value="Unassembled WGS sequence"/>
</dbReference>
<dbReference type="Gene3D" id="3.40.30.10">
    <property type="entry name" value="Glutaredoxin"/>
    <property type="match status" value="1"/>
</dbReference>
<gene>
    <name evidence="3" type="ORF">CCY01nite_39220</name>
</gene>
<dbReference type="PROSITE" id="PS51352">
    <property type="entry name" value="THIOREDOXIN_2"/>
    <property type="match status" value="1"/>
</dbReference>
<name>A0A512RPP1_9BACT</name>
<dbReference type="PROSITE" id="PS00194">
    <property type="entry name" value="THIOREDOXIN_1"/>
    <property type="match status" value="1"/>
</dbReference>
<dbReference type="SUPFAM" id="SSF52833">
    <property type="entry name" value="Thioredoxin-like"/>
    <property type="match status" value="1"/>
</dbReference>
<dbReference type="SUPFAM" id="SSF48452">
    <property type="entry name" value="TPR-like"/>
    <property type="match status" value="1"/>
</dbReference>
<evidence type="ECO:0000313" key="4">
    <source>
        <dbReference type="Proteomes" id="UP000321436"/>
    </source>
</evidence>
<keyword evidence="4" id="KW-1185">Reference proteome</keyword>
<evidence type="ECO:0000256" key="1">
    <source>
        <dbReference type="ARBA" id="ARBA00023284"/>
    </source>
</evidence>
<protein>
    <recommendedName>
        <fullName evidence="2">Thioredoxin domain-containing protein</fullName>
    </recommendedName>
</protein>
<reference evidence="3 4" key="1">
    <citation type="submission" date="2019-07" db="EMBL/GenBank/DDBJ databases">
        <title>Whole genome shotgun sequence of Chitinophaga cymbidii NBRC 109752.</title>
        <authorList>
            <person name="Hosoyama A."/>
            <person name="Uohara A."/>
            <person name="Ohji S."/>
            <person name="Ichikawa N."/>
        </authorList>
    </citation>
    <scope>NUCLEOTIDE SEQUENCE [LARGE SCALE GENOMIC DNA]</scope>
    <source>
        <strain evidence="3 4">NBRC 109752</strain>
    </source>
</reference>
<dbReference type="GO" id="GO:0016209">
    <property type="term" value="F:antioxidant activity"/>
    <property type="evidence" value="ECO:0007669"/>
    <property type="project" value="InterPro"/>
</dbReference>
<dbReference type="InterPro" id="IPR017937">
    <property type="entry name" value="Thioredoxin_CS"/>
</dbReference>
<dbReference type="GO" id="GO:0016491">
    <property type="term" value="F:oxidoreductase activity"/>
    <property type="evidence" value="ECO:0007669"/>
    <property type="project" value="InterPro"/>
</dbReference>
<dbReference type="InterPro" id="IPR036249">
    <property type="entry name" value="Thioredoxin-like_sf"/>
</dbReference>
<dbReference type="InterPro" id="IPR011990">
    <property type="entry name" value="TPR-like_helical_dom_sf"/>
</dbReference>
<dbReference type="InterPro" id="IPR013766">
    <property type="entry name" value="Thioredoxin_domain"/>
</dbReference>
<dbReference type="InterPro" id="IPR000866">
    <property type="entry name" value="AhpC/TSA"/>
</dbReference>
<dbReference type="PANTHER" id="PTHR42852:SF17">
    <property type="entry name" value="THIOREDOXIN-LIKE PROTEIN HI_1115"/>
    <property type="match status" value="1"/>
</dbReference>
<proteinExistence type="predicted"/>
<keyword evidence="1" id="KW-0676">Redox-active center</keyword>
<dbReference type="EMBL" id="BKAU01000005">
    <property type="protein sequence ID" value="GEP97662.1"/>
    <property type="molecule type" value="Genomic_DNA"/>
</dbReference>
<evidence type="ECO:0000259" key="2">
    <source>
        <dbReference type="PROSITE" id="PS51352"/>
    </source>
</evidence>
<dbReference type="InterPro" id="IPR050553">
    <property type="entry name" value="Thioredoxin_ResA/DsbE_sf"/>
</dbReference>
<organism evidence="3 4">
    <name type="scientific">Chitinophaga cymbidii</name>
    <dbReference type="NCBI Taxonomy" id="1096750"/>
    <lineage>
        <taxon>Bacteria</taxon>
        <taxon>Pseudomonadati</taxon>
        <taxon>Bacteroidota</taxon>
        <taxon>Chitinophagia</taxon>
        <taxon>Chitinophagales</taxon>
        <taxon>Chitinophagaceae</taxon>
        <taxon>Chitinophaga</taxon>
    </lineage>
</organism>
<dbReference type="Gene3D" id="1.25.40.10">
    <property type="entry name" value="Tetratricopeptide repeat domain"/>
    <property type="match status" value="1"/>
</dbReference>
<accession>A0A512RPP1</accession>